<reference evidence="1" key="1">
    <citation type="journal article" date="2021" name="PeerJ">
        <title>Extensive microbial diversity within the chicken gut microbiome revealed by metagenomics and culture.</title>
        <authorList>
            <person name="Gilroy R."/>
            <person name="Ravi A."/>
            <person name="Getino M."/>
            <person name="Pursley I."/>
            <person name="Horton D.L."/>
            <person name="Alikhan N.F."/>
            <person name="Baker D."/>
            <person name="Gharbi K."/>
            <person name="Hall N."/>
            <person name="Watson M."/>
            <person name="Adriaenssens E.M."/>
            <person name="Foster-Nyarko E."/>
            <person name="Jarju S."/>
            <person name="Secka A."/>
            <person name="Antonio M."/>
            <person name="Oren A."/>
            <person name="Chaudhuri R.R."/>
            <person name="La Ragione R."/>
            <person name="Hildebrand F."/>
            <person name="Pallen M.J."/>
        </authorList>
    </citation>
    <scope>NUCLEOTIDE SEQUENCE</scope>
    <source>
        <strain evidence="1">B5_2728</strain>
    </source>
</reference>
<protein>
    <submittedName>
        <fullName evidence="1">Uncharacterized protein</fullName>
    </submittedName>
</protein>
<dbReference type="Gene3D" id="3.90.1150.30">
    <property type="match status" value="1"/>
</dbReference>
<reference evidence="1" key="2">
    <citation type="submission" date="2021-04" db="EMBL/GenBank/DDBJ databases">
        <authorList>
            <person name="Gilroy R."/>
        </authorList>
    </citation>
    <scope>NUCLEOTIDE SEQUENCE</scope>
    <source>
        <strain evidence="1">B5_2728</strain>
    </source>
</reference>
<dbReference type="InterPro" id="IPR038056">
    <property type="entry name" value="YjbR-like_sf"/>
</dbReference>
<organism evidence="1 2">
    <name type="scientific">Candidatus Allofournierella pullistercoris</name>
    <dbReference type="NCBI Taxonomy" id="2838597"/>
    <lineage>
        <taxon>Bacteria</taxon>
        <taxon>Bacillati</taxon>
        <taxon>Bacillota</taxon>
        <taxon>Clostridia</taxon>
        <taxon>Eubacteriales</taxon>
        <taxon>Oscillospiraceae</taxon>
        <taxon>Allofournierella</taxon>
    </lineage>
</organism>
<evidence type="ECO:0000313" key="1">
    <source>
        <dbReference type="EMBL" id="MBU3806002.1"/>
    </source>
</evidence>
<accession>A0A948WP78</accession>
<dbReference type="SUPFAM" id="SSF142906">
    <property type="entry name" value="YjbR-like"/>
    <property type="match status" value="1"/>
</dbReference>
<gene>
    <name evidence="1" type="ORF">H9882_03820</name>
</gene>
<evidence type="ECO:0000313" key="2">
    <source>
        <dbReference type="Proteomes" id="UP000713596"/>
    </source>
</evidence>
<dbReference type="EMBL" id="JAHLFP010000029">
    <property type="protein sequence ID" value="MBU3806002.1"/>
    <property type="molecule type" value="Genomic_DNA"/>
</dbReference>
<sequence length="62" mass="7457">MKKQPEPSYREELFAHAAQTYGTQPEYLWRSFPGYAVLRHQDNRKWYALIMDIPQIQTGDER</sequence>
<proteinExistence type="predicted"/>
<dbReference type="AlphaFoldDB" id="A0A948WP78"/>
<comment type="caution">
    <text evidence="1">The sequence shown here is derived from an EMBL/GenBank/DDBJ whole genome shotgun (WGS) entry which is preliminary data.</text>
</comment>
<name>A0A948WP78_9FIRM</name>
<dbReference type="Proteomes" id="UP000713596">
    <property type="component" value="Unassembled WGS sequence"/>
</dbReference>